<evidence type="ECO:0000313" key="2">
    <source>
        <dbReference type="EMBL" id="KAG8100815.1"/>
    </source>
</evidence>
<evidence type="ECO:0000313" key="3">
    <source>
        <dbReference type="Proteomes" id="UP000729402"/>
    </source>
</evidence>
<reference evidence="2" key="2">
    <citation type="submission" date="2021-02" db="EMBL/GenBank/DDBJ databases">
        <authorList>
            <person name="Kimball J.A."/>
            <person name="Haas M.W."/>
            <person name="Macchietto M."/>
            <person name="Kono T."/>
            <person name="Duquette J."/>
            <person name="Shao M."/>
        </authorList>
    </citation>
    <scope>NUCLEOTIDE SEQUENCE</scope>
    <source>
        <tissue evidence="2">Fresh leaf tissue</tissue>
    </source>
</reference>
<dbReference type="Proteomes" id="UP000729402">
    <property type="component" value="Unassembled WGS sequence"/>
</dbReference>
<name>A0A8J5X527_ZIZPA</name>
<proteinExistence type="predicted"/>
<evidence type="ECO:0000256" key="1">
    <source>
        <dbReference type="SAM" id="MobiDB-lite"/>
    </source>
</evidence>
<comment type="caution">
    <text evidence="2">The sequence shown here is derived from an EMBL/GenBank/DDBJ whole genome shotgun (WGS) entry which is preliminary data.</text>
</comment>
<gene>
    <name evidence="2" type="ORF">GUJ93_ZPchr0013g37399</name>
</gene>
<sequence>MAGLDAAAAQIHRWGRRSGGQGADPAARAQIQAAGNGSSGGSSMRRRRERRTATREKKADAICVVADATFDCGESSAVASTGVRLDA</sequence>
<protein>
    <submittedName>
        <fullName evidence="2">Uncharacterized protein</fullName>
    </submittedName>
</protein>
<dbReference type="EMBL" id="JAAALK010000079">
    <property type="protein sequence ID" value="KAG8100815.1"/>
    <property type="molecule type" value="Genomic_DNA"/>
</dbReference>
<organism evidence="2 3">
    <name type="scientific">Zizania palustris</name>
    <name type="common">Northern wild rice</name>
    <dbReference type="NCBI Taxonomy" id="103762"/>
    <lineage>
        <taxon>Eukaryota</taxon>
        <taxon>Viridiplantae</taxon>
        <taxon>Streptophyta</taxon>
        <taxon>Embryophyta</taxon>
        <taxon>Tracheophyta</taxon>
        <taxon>Spermatophyta</taxon>
        <taxon>Magnoliopsida</taxon>
        <taxon>Liliopsida</taxon>
        <taxon>Poales</taxon>
        <taxon>Poaceae</taxon>
        <taxon>BOP clade</taxon>
        <taxon>Oryzoideae</taxon>
        <taxon>Oryzeae</taxon>
        <taxon>Zizaniinae</taxon>
        <taxon>Zizania</taxon>
    </lineage>
</organism>
<feature type="region of interest" description="Disordered" evidence="1">
    <location>
        <begin position="1"/>
        <end position="58"/>
    </location>
</feature>
<accession>A0A8J5X527</accession>
<dbReference type="AlphaFoldDB" id="A0A8J5X527"/>
<reference evidence="2" key="1">
    <citation type="journal article" date="2021" name="bioRxiv">
        <title>Whole Genome Assembly and Annotation of Northern Wild Rice, Zizania palustris L., Supports a Whole Genome Duplication in the Zizania Genus.</title>
        <authorList>
            <person name="Haas M."/>
            <person name="Kono T."/>
            <person name="Macchietto M."/>
            <person name="Millas R."/>
            <person name="McGilp L."/>
            <person name="Shao M."/>
            <person name="Duquette J."/>
            <person name="Hirsch C.N."/>
            <person name="Kimball J."/>
        </authorList>
    </citation>
    <scope>NUCLEOTIDE SEQUENCE</scope>
    <source>
        <tissue evidence="2">Fresh leaf tissue</tissue>
    </source>
</reference>
<keyword evidence="3" id="KW-1185">Reference proteome</keyword>
<feature type="compositionally biased region" description="Low complexity" evidence="1">
    <location>
        <begin position="23"/>
        <end position="36"/>
    </location>
</feature>